<keyword evidence="3" id="KW-1185">Reference proteome</keyword>
<accession>A0A1N7HAF8</accession>
<feature type="domain" description="YdhG-like" evidence="1">
    <location>
        <begin position="19"/>
        <end position="111"/>
    </location>
</feature>
<reference evidence="3" key="1">
    <citation type="submission" date="2017-01" db="EMBL/GenBank/DDBJ databases">
        <authorList>
            <person name="Varghese N."/>
            <person name="Submissions S."/>
        </authorList>
    </citation>
    <scope>NUCLEOTIDE SEQUENCE [LARGE SCALE GENOMIC DNA]</scope>
    <source>
        <strain evidence="3">ATCC 12950</strain>
    </source>
</reference>
<dbReference type="Gene3D" id="3.90.1150.200">
    <property type="match status" value="1"/>
</dbReference>
<proteinExistence type="predicted"/>
<organism evidence="2 3">
    <name type="scientific">Microbispora rosea</name>
    <dbReference type="NCBI Taxonomy" id="58117"/>
    <lineage>
        <taxon>Bacteria</taxon>
        <taxon>Bacillati</taxon>
        <taxon>Actinomycetota</taxon>
        <taxon>Actinomycetes</taxon>
        <taxon>Streptosporangiales</taxon>
        <taxon>Streptosporangiaceae</taxon>
        <taxon>Microbispora</taxon>
    </lineage>
</organism>
<dbReference type="OrthoDB" id="9811812at2"/>
<dbReference type="AlphaFoldDB" id="A0A1N7HAF8"/>
<dbReference type="Proteomes" id="UP000186096">
    <property type="component" value="Unassembled WGS sequence"/>
</dbReference>
<evidence type="ECO:0000313" key="3">
    <source>
        <dbReference type="Proteomes" id="UP000186096"/>
    </source>
</evidence>
<dbReference type="RefSeq" id="WP_076442413.1">
    <property type="nucleotide sequence ID" value="NZ_CP192071.1"/>
</dbReference>
<dbReference type="EMBL" id="FTNI01000041">
    <property type="protein sequence ID" value="SIS21857.1"/>
    <property type="molecule type" value="Genomic_DNA"/>
</dbReference>
<evidence type="ECO:0000259" key="1">
    <source>
        <dbReference type="Pfam" id="PF08818"/>
    </source>
</evidence>
<evidence type="ECO:0000313" key="2">
    <source>
        <dbReference type="EMBL" id="SIS21857.1"/>
    </source>
</evidence>
<protein>
    <recommendedName>
        <fullName evidence="1">YdhG-like domain-containing protein</fullName>
    </recommendedName>
</protein>
<sequence length="116" mass="12806">MASSEIDTYVETKLDPKYREIVAALRTLVAEEAPEAVECLTYGSPAWRGNKILAVISQSKTHLTFAFERGAEMSDPHGLLDGVGKKTRHVKIKTLDGMNEDALRDYIGQAVRLDAN</sequence>
<dbReference type="InterPro" id="IPR014922">
    <property type="entry name" value="YdhG-like"/>
</dbReference>
<dbReference type="SUPFAM" id="SSF159888">
    <property type="entry name" value="YdhG-like"/>
    <property type="match status" value="1"/>
</dbReference>
<dbReference type="Pfam" id="PF08818">
    <property type="entry name" value="DUF1801"/>
    <property type="match status" value="1"/>
</dbReference>
<gene>
    <name evidence="2" type="ORF">SAMN05421833_14140</name>
</gene>
<name>A0A1N7HAF8_9ACTN</name>